<keyword evidence="3" id="KW-1185">Reference proteome</keyword>
<feature type="region of interest" description="Disordered" evidence="1">
    <location>
        <begin position="64"/>
        <end position="100"/>
    </location>
</feature>
<feature type="region of interest" description="Disordered" evidence="1">
    <location>
        <begin position="299"/>
        <end position="422"/>
    </location>
</feature>
<feature type="compositionally biased region" description="Basic residues" evidence="1">
    <location>
        <begin position="64"/>
        <end position="78"/>
    </location>
</feature>
<dbReference type="AlphaFoldDB" id="A0A6H5IK93"/>
<dbReference type="Proteomes" id="UP000479190">
    <property type="component" value="Unassembled WGS sequence"/>
</dbReference>
<reference evidence="2 3" key="1">
    <citation type="submission" date="2020-02" db="EMBL/GenBank/DDBJ databases">
        <authorList>
            <person name="Ferguson B K."/>
        </authorList>
    </citation>
    <scope>NUCLEOTIDE SEQUENCE [LARGE SCALE GENOMIC DNA]</scope>
</reference>
<feature type="compositionally biased region" description="Polar residues" evidence="1">
    <location>
        <begin position="137"/>
        <end position="152"/>
    </location>
</feature>
<organism evidence="2 3">
    <name type="scientific">Trichogramma brassicae</name>
    <dbReference type="NCBI Taxonomy" id="86971"/>
    <lineage>
        <taxon>Eukaryota</taxon>
        <taxon>Metazoa</taxon>
        <taxon>Ecdysozoa</taxon>
        <taxon>Arthropoda</taxon>
        <taxon>Hexapoda</taxon>
        <taxon>Insecta</taxon>
        <taxon>Pterygota</taxon>
        <taxon>Neoptera</taxon>
        <taxon>Endopterygota</taxon>
        <taxon>Hymenoptera</taxon>
        <taxon>Apocrita</taxon>
        <taxon>Proctotrupomorpha</taxon>
        <taxon>Chalcidoidea</taxon>
        <taxon>Trichogrammatidae</taxon>
        <taxon>Trichogramma</taxon>
    </lineage>
</organism>
<dbReference type="OrthoDB" id="10002886at2759"/>
<sequence>MATISNYITTLNARTGEQRADPHGRPVGGVRSHLSPGLLELAAAASPADDGLLAVLRVVLRRHGPGQGRRSARRHHRGDRATSSTRRSGGPAARPAKIDQKSRRIGFSVGEIRLRSFGLDDDDRRRSSELPQLLMKSVTSLPKSHSSTRTTPTLEPRHVNVFLSALDLSYVAALKFDSRPGLKFLLQKVANLQRPANLYHQACAAWTIKIVALFDLSLAEIGKCGADLKQTKRLVLNDSKSENKFKRLVGYMTQLRTTFDELCGTYVDIALDRDGRYTVADTIAERKFFLLVSQPDDYTELPDEEEAPKNNRIVYNASPENEKPPAAKETPRPFRLSDLASDSSTDSGPQSEPESDDSRPETPSDLNDSQIVFLDRHREAGDKTSAGDENETTKEVKNAENNGTERAEAKKAKRHKKKRGSDDCLLSRRYNLKFIQKDELESYAKKQSLYFRSKSMLELHHHRSVAQRVGGAETTATANVERDEDDDESGASTTGSAGEKLSNEEALEDVAALIKEYEHNRRGFSTNPFLQDERRKTGSLDLDDYCREANKDSETRRRAWAETIGTSLEFALALPDELLAPLLPALVGGIRILTRHAYEPVLKQHLAVFFRRIGHIYGLVDATPATLQICKPNCPTRSGSKSHFRAYHRASSMRKQNCCVSSS</sequence>
<feature type="region of interest" description="Disordered" evidence="1">
    <location>
        <begin position="131"/>
        <end position="152"/>
    </location>
</feature>
<gene>
    <name evidence="2" type="ORF">TBRA_LOCUS8824</name>
</gene>
<name>A0A6H5IK93_9HYME</name>
<protein>
    <submittedName>
        <fullName evidence="2">Uncharacterized protein</fullName>
    </submittedName>
</protein>
<evidence type="ECO:0000313" key="2">
    <source>
        <dbReference type="EMBL" id="CAB0036986.1"/>
    </source>
</evidence>
<accession>A0A6H5IK93</accession>
<feature type="compositionally biased region" description="Low complexity" evidence="1">
    <location>
        <begin position="336"/>
        <end position="347"/>
    </location>
</feature>
<feature type="compositionally biased region" description="Basic and acidic residues" evidence="1">
    <location>
        <begin position="320"/>
        <end position="332"/>
    </location>
</feature>
<evidence type="ECO:0000256" key="1">
    <source>
        <dbReference type="SAM" id="MobiDB-lite"/>
    </source>
</evidence>
<feature type="compositionally biased region" description="Basic and acidic residues" evidence="1">
    <location>
        <begin position="374"/>
        <end position="410"/>
    </location>
</feature>
<proteinExistence type="predicted"/>
<dbReference type="EMBL" id="CADCXV010000840">
    <property type="protein sequence ID" value="CAB0036986.1"/>
    <property type="molecule type" value="Genomic_DNA"/>
</dbReference>
<feature type="region of interest" description="Disordered" evidence="1">
    <location>
        <begin position="463"/>
        <end position="502"/>
    </location>
</feature>
<evidence type="ECO:0000313" key="3">
    <source>
        <dbReference type="Proteomes" id="UP000479190"/>
    </source>
</evidence>